<dbReference type="InterPro" id="IPR036152">
    <property type="entry name" value="Asp/glu_Ase-like_sf"/>
</dbReference>
<dbReference type="InterPro" id="IPR027474">
    <property type="entry name" value="L-asparaginase_N"/>
</dbReference>
<dbReference type="InterPro" id="IPR040919">
    <property type="entry name" value="Asparaginase_C"/>
</dbReference>
<dbReference type="Proteomes" id="UP000192330">
    <property type="component" value="Unassembled WGS sequence"/>
</dbReference>
<dbReference type="AlphaFoldDB" id="A0A1W2EDX6"/>
<dbReference type="InterPro" id="IPR006034">
    <property type="entry name" value="Asparaginase/glutaminase-like"/>
</dbReference>
<protein>
    <submittedName>
        <fullName evidence="6">L-asparaginase</fullName>
    </submittedName>
</protein>
<evidence type="ECO:0000256" key="3">
    <source>
        <dbReference type="PIRSR" id="PIRSR001220-1"/>
    </source>
</evidence>
<keyword evidence="2" id="KW-0378">Hydrolase</keyword>
<reference evidence="6 7" key="1">
    <citation type="submission" date="2017-04" db="EMBL/GenBank/DDBJ databases">
        <authorList>
            <person name="Afonso C.L."/>
            <person name="Miller P.J."/>
            <person name="Scott M.A."/>
            <person name="Spackman E."/>
            <person name="Goraichik I."/>
            <person name="Dimitrov K.M."/>
            <person name="Suarez D.L."/>
            <person name="Swayne D.E."/>
        </authorList>
    </citation>
    <scope>NUCLEOTIDE SEQUENCE [LARGE SCALE GENOMIC DNA]</scope>
    <source>
        <strain evidence="6 7">CGMCC 1.12644</strain>
    </source>
</reference>
<dbReference type="RefSeq" id="WP_143514668.1">
    <property type="nucleotide sequence ID" value="NZ_FWYD01000027.1"/>
</dbReference>
<dbReference type="SMART" id="SM00870">
    <property type="entry name" value="Asparaginase"/>
    <property type="match status" value="1"/>
</dbReference>
<feature type="domain" description="L-asparaginase N-terminal" evidence="4">
    <location>
        <begin position="3"/>
        <end position="198"/>
    </location>
</feature>
<dbReference type="PANTHER" id="PTHR11707">
    <property type="entry name" value="L-ASPARAGINASE"/>
    <property type="match status" value="1"/>
</dbReference>
<dbReference type="STRING" id="1387277.SAMN06295998_1274"/>
<name>A0A1W2EDX6_9RHOB</name>
<dbReference type="OrthoDB" id="9788068at2"/>
<organism evidence="6 7">
    <name type="scientific">Primorskyibacter flagellatus</name>
    <dbReference type="NCBI Taxonomy" id="1387277"/>
    <lineage>
        <taxon>Bacteria</taxon>
        <taxon>Pseudomonadati</taxon>
        <taxon>Pseudomonadota</taxon>
        <taxon>Alphaproteobacteria</taxon>
        <taxon>Rhodobacterales</taxon>
        <taxon>Roseobacteraceae</taxon>
        <taxon>Primorskyibacter</taxon>
    </lineage>
</organism>
<dbReference type="PIRSF" id="PIRSF500176">
    <property type="entry name" value="L_ASNase"/>
    <property type="match status" value="1"/>
</dbReference>
<dbReference type="SUPFAM" id="SSF53774">
    <property type="entry name" value="Glutaminase/Asparaginase"/>
    <property type="match status" value="1"/>
</dbReference>
<dbReference type="CDD" id="cd08964">
    <property type="entry name" value="L-asparaginase_II"/>
    <property type="match status" value="1"/>
</dbReference>
<evidence type="ECO:0000313" key="6">
    <source>
        <dbReference type="EMBL" id="SMD07885.1"/>
    </source>
</evidence>
<dbReference type="SFLD" id="SFLDS00057">
    <property type="entry name" value="Glutaminase/Asparaginase"/>
    <property type="match status" value="1"/>
</dbReference>
<dbReference type="EMBL" id="FWYD01000027">
    <property type="protein sequence ID" value="SMD07885.1"/>
    <property type="molecule type" value="Genomic_DNA"/>
</dbReference>
<dbReference type="PANTHER" id="PTHR11707:SF28">
    <property type="entry name" value="60 KDA LYSOPHOSPHOLIPASE"/>
    <property type="match status" value="1"/>
</dbReference>
<dbReference type="GO" id="GO:0004067">
    <property type="term" value="F:asparaginase activity"/>
    <property type="evidence" value="ECO:0007669"/>
    <property type="project" value="UniProtKB-UniRule"/>
</dbReference>
<dbReference type="PIRSF" id="PIRSF001220">
    <property type="entry name" value="L-ASNase_gatD"/>
    <property type="match status" value="1"/>
</dbReference>
<dbReference type="Pfam" id="PF00710">
    <property type="entry name" value="Asparaginase"/>
    <property type="match status" value="1"/>
</dbReference>
<gene>
    <name evidence="6" type="ORF">SAMN06295998_1274</name>
</gene>
<sequence>MQRIAFIGTGGTLAAMGADPFDVLDYTATGVHLSAQDLIARSGLNGEIATIDPIEFRSFDSTAVTLDDWMALAALCDDLGSSGAYDGIVVGHGTASMEETAWCLSLVLSDIAIPVVLTGAMRPFSAHSSDGIANLAAACRVAGSPEARKTNVLLVMNGEIHAPRDVAKTDTLAVEAFRAAEFGPLGNVAGNMVRFRREVLRPGPSLQFSAQDFRRFPRVDICYSHIGADSTAINAFVAAGASGLISAGFGPGMTTPAELAALTVAAQAGVTVVQSSRVGAGYVVDSQCHRSRGILSAGSLSPQKARILLGLCLARGDSLDVVKQVFALV</sequence>
<dbReference type="InterPro" id="IPR004550">
    <property type="entry name" value="AsnASE_II"/>
</dbReference>
<dbReference type="PRINTS" id="PR00139">
    <property type="entry name" value="ASNGLNASE"/>
</dbReference>
<feature type="active site" description="O-isoaspartyl threonine intermediate" evidence="3">
    <location>
        <position position="12"/>
    </location>
</feature>
<dbReference type="Gene3D" id="3.40.50.40">
    <property type="match status" value="1"/>
</dbReference>
<dbReference type="Pfam" id="PF17763">
    <property type="entry name" value="Asparaginase_C"/>
    <property type="match status" value="1"/>
</dbReference>
<comment type="similarity">
    <text evidence="1">Belongs to the asparaginase 1 family.</text>
</comment>
<proteinExistence type="inferred from homology"/>
<dbReference type="InterPro" id="IPR027473">
    <property type="entry name" value="L-asparaginase_C"/>
</dbReference>
<evidence type="ECO:0000259" key="4">
    <source>
        <dbReference type="Pfam" id="PF00710"/>
    </source>
</evidence>
<feature type="domain" description="Asparaginase/glutaminase C-terminal" evidence="5">
    <location>
        <begin position="218"/>
        <end position="326"/>
    </location>
</feature>
<dbReference type="InterPro" id="IPR037152">
    <property type="entry name" value="L-asparaginase_N_sf"/>
</dbReference>
<dbReference type="GO" id="GO:0006528">
    <property type="term" value="P:asparagine metabolic process"/>
    <property type="evidence" value="ECO:0007669"/>
    <property type="project" value="InterPro"/>
</dbReference>
<evidence type="ECO:0000256" key="1">
    <source>
        <dbReference type="ARBA" id="ARBA00010518"/>
    </source>
</evidence>
<keyword evidence="7" id="KW-1185">Reference proteome</keyword>
<evidence type="ECO:0000256" key="2">
    <source>
        <dbReference type="ARBA" id="ARBA00022801"/>
    </source>
</evidence>
<dbReference type="Gene3D" id="3.40.50.1170">
    <property type="entry name" value="L-asparaginase, N-terminal domain"/>
    <property type="match status" value="1"/>
</dbReference>
<accession>A0A1W2EDX6</accession>
<evidence type="ECO:0000259" key="5">
    <source>
        <dbReference type="Pfam" id="PF17763"/>
    </source>
</evidence>
<evidence type="ECO:0000313" key="7">
    <source>
        <dbReference type="Proteomes" id="UP000192330"/>
    </source>
</evidence>
<dbReference type="PROSITE" id="PS51732">
    <property type="entry name" value="ASN_GLN_ASE_3"/>
    <property type="match status" value="1"/>
</dbReference>